<dbReference type="InterPro" id="IPR011256">
    <property type="entry name" value="Reg_factor_effector_dom_sf"/>
</dbReference>
<dbReference type="InterPro" id="IPR053182">
    <property type="entry name" value="YobU-like_regulator"/>
</dbReference>
<reference evidence="2" key="1">
    <citation type="submission" date="2018-06" db="EMBL/GenBank/DDBJ databases">
        <authorList>
            <person name="Zhirakovskaya E."/>
        </authorList>
    </citation>
    <scope>NUCLEOTIDE SEQUENCE</scope>
</reference>
<name>A0A3B0TAR9_9ZZZZ</name>
<dbReference type="SUPFAM" id="SSF55136">
    <property type="entry name" value="Probable bacterial effector-binding domain"/>
    <property type="match status" value="1"/>
</dbReference>
<accession>A0A3B0TAR9</accession>
<dbReference type="InterPro" id="IPR029441">
    <property type="entry name" value="Cass2"/>
</dbReference>
<dbReference type="PANTHER" id="PTHR36444">
    <property type="entry name" value="TRANSCRIPTIONAL REGULATOR PROTEIN YOBU-RELATED"/>
    <property type="match status" value="1"/>
</dbReference>
<evidence type="ECO:0000313" key="2">
    <source>
        <dbReference type="EMBL" id="VAW13173.1"/>
    </source>
</evidence>
<protein>
    <submittedName>
        <fullName evidence="2">Bacterial regulatory protein, DeoR family</fullName>
    </submittedName>
</protein>
<feature type="domain" description="AraC effector-binding" evidence="1">
    <location>
        <begin position="2"/>
        <end position="152"/>
    </location>
</feature>
<proteinExistence type="predicted"/>
<dbReference type="Pfam" id="PF14526">
    <property type="entry name" value="Cass2"/>
    <property type="match status" value="1"/>
</dbReference>
<organism evidence="2">
    <name type="scientific">hydrothermal vent metagenome</name>
    <dbReference type="NCBI Taxonomy" id="652676"/>
    <lineage>
        <taxon>unclassified sequences</taxon>
        <taxon>metagenomes</taxon>
        <taxon>ecological metagenomes</taxon>
    </lineage>
</organism>
<gene>
    <name evidence="2" type="ORF">MNBD_BACTEROID03-2526</name>
</gene>
<dbReference type="PANTHER" id="PTHR36444:SF2">
    <property type="entry name" value="TRANSCRIPTIONAL REGULATOR PROTEIN YOBU-RELATED"/>
    <property type="match status" value="1"/>
</dbReference>
<dbReference type="EMBL" id="UOEL01000100">
    <property type="protein sequence ID" value="VAW13173.1"/>
    <property type="molecule type" value="Genomic_DNA"/>
</dbReference>
<dbReference type="SMART" id="SM00871">
    <property type="entry name" value="AraC_E_bind"/>
    <property type="match status" value="1"/>
</dbReference>
<dbReference type="Gene3D" id="3.20.80.10">
    <property type="entry name" value="Regulatory factor, effector binding domain"/>
    <property type="match status" value="1"/>
</dbReference>
<evidence type="ECO:0000259" key="1">
    <source>
        <dbReference type="SMART" id="SM00871"/>
    </source>
</evidence>
<dbReference type="AlphaFoldDB" id="A0A3B0TAR9"/>
<sequence>MQNVKIESFKVIGILARTTNENGQAAQDIPQLWGRFMAEGILEKIPHKIDDNILSIYTNYESDHTKPYDTILGCKVSSLNMVPDGMVGRSFDGGTYTKFVSKGDLTKDAVYNTWNEIWNTDLNRTYKADFDVYGEKAQDPTNGEIDIFVGINE</sequence>
<dbReference type="InterPro" id="IPR010499">
    <property type="entry name" value="AraC_E-bd"/>
</dbReference>